<evidence type="ECO:0000313" key="3">
    <source>
        <dbReference type="Proteomes" id="UP000386466"/>
    </source>
</evidence>
<keyword evidence="3" id="KW-1185">Reference proteome</keyword>
<protein>
    <submittedName>
        <fullName evidence="2">Unnamed protein product</fullName>
    </submittedName>
</protein>
<dbReference type="EMBL" id="CAAGRJ010020064">
    <property type="protein sequence ID" value="VFV34738.1"/>
    <property type="molecule type" value="Genomic_DNA"/>
</dbReference>
<evidence type="ECO:0000259" key="1">
    <source>
        <dbReference type="Pfam" id="PF24566"/>
    </source>
</evidence>
<gene>
    <name evidence="2" type="ORF">LYPA_23C019930</name>
</gene>
<name>A0A485NRA7_LYNPA</name>
<feature type="domain" description="Ints3-like C-terminal" evidence="1">
    <location>
        <begin position="8"/>
        <end position="62"/>
    </location>
</feature>
<accession>A0A485NRA7</accession>
<evidence type="ECO:0000313" key="2">
    <source>
        <dbReference type="EMBL" id="VFV34738.1"/>
    </source>
</evidence>
<dbReference type="Pfam" id="PF24566">
    <property type="entry name" value="HEAT_Ints3_C"/>
    <property type="match status" value="1"/>
</dbReference>
<reference evidence="2 3" key="1">
    <citation type="submission" date="2019-01" db="EMBL/GenBank/DDBJ databases">
        <authorList>
            <person name="Alioto T."/>
            <person name="Alioto T."/>
        </authorList>
    </citation>
    <scope>NUCLEOTIDE SEQUENCE [LARGE SCALE GENOMIC DNA]</scope>
</reference>
<sequence>MSPPSRRSLEESVGKPLYLIFRNLCQMQEDNSSFSLLLDLLSELYQKQPKIGYHLLYYLRARWVGASPGTRTPHRSCPHQGLLCDNS</sequence>
<proteinExistence type="predicted"/>
<dbReference type="AlphaFoldDB" id="A0A485NRA7"/>
<dbReference type="InterPro" id="IPR056518">
    <property type="entry name" value="HEAT_Ints3_C"/>
</dbReference>
<organism evidence="2 3">
    <name type="scientific">Lynx pardinus</name>
    <name type="common">Iberian lynx</name>
    <name type="synonym">Felis pardina</name>
    <dbReference type="NCBI Taxonomy" id="191816"/>
    <lineage>
        <taxon>Eukaryota</taxon>
        <taxon>Metazoa</taxon>
        <taxon>Chordata</taxon>
        <taxon>Craniata</taxon>
        <taxon>Vertebrata</taxon>
        <taxon>Euteleostomi</taxon>
        <taxon>Mammalia</taxon>
        <taxon>Eutheria</taxon>
        <taxon>Laurasiatheria</taxon>
        <taxon>Carnivora</taxon>
        <taxon>Feliformia</taxon>
        <taxon>Felidae</taxon>
        <taxon>Felinae</taxon>
        <taxon>Lynx</taxon>
    </lineage>
</organism>
<dbReference type="Proteomes" id="UP000386466">
    <property type="component" value="Unassembled WGS sequence"/>
</dbReference>
<feature type="non-terminal residue" evidence="2">
    <location>
        <position position="87"/>
    </location>
</feature>